<evidence type="ECO:0000313" key="2">
    <source>
        <dbReference type="EMBL" id="TQV74255.1"/>
    </source>
</evidence>
<evidence type="ECO:0000259" key="1">
    <source>
        <dbReference type="PROSITE" id="PS51186"/>
    </source>
</evidence>
<keyword evidence="3" id="KW-1185">Reference proteome</keyword>
<organism evidence="2 3">
    <name type="scientific">Exilibacterium tricleocarpae</name>
    <dbReference type="NCBI Taxonomy" id="2591008"/>
    <lineage>
        <taxon>Bacteria</taxon>
        <taxon>Pseudomonadati</taxon>
        <taxon>Pseudomonadota</taxon>
        <taxon>Gammaproteobacteria</taxon>
        <taxon>Cellvibrionales</taxon>
        <taxon>Cellvibrionaceae</taxon>
        <taxon>Exilibacterium</taxon>
    </lineage>
</organism>
<dbReference type="Gene3D" id="3.40.630.30">
    <property type="match status" value="1"/>
</dbReference>
<feature type="domain" description="N-acetyltransferase" evidence="1">
    <location>
        <begin position="5"/>
        <end position="148"/>
    </location>
</feature>
<evidence type="ECO:0000313" key="3">
    <source>
        <dbReference type="Proteomes" id="UP000319732"/>
    </source>
</evidence>
<dbReference type="SUPFAM" id="SSF55729">
    <property type="entry name" value="Acyl-CoA N-acyltransferases (Nat)"/>
    <property type="match status" value="1"/>
</dbReference>
<dbReference type="Pfam" id="PF00583">
    <property type="entry name" value="Acetyltransf_1"/>
    <property type="match status" value="1"/>
</dbReference>
<proteinExistence type="predicted"/>
<sequence length="148" mass="16206">MKTEVTFRPYSPDWKECCLSVFDENCPKFFAPGERLDYEQFLDQEPPGYELCLSDGRVAGAFGLLVSDAGSCRLNWILLSPTAQGMGIGSLLMRRAMESARADGLACISIAASHLSRGFFSKHGAVAIGEIKDGWGPGMHRVDMELKP</sequence>
<dbReference type="CDD" id="cd04301">
    <property type="entry name" value="NAT_SF"/>
    <property type="match status" value="1"/>
</dbReference>
<dbReference type="InterPro" id="IPR016181">
    <property type="entry name" value="Acyl_CoA_acyltransferase"/>
</dbReference>
<keyword evidence="2" id="KW-0808">Transferase</keyword>
<dbReference type="RefSeq" id="WP_142905478.1">
    <property type="nucleotide sequence ID" value="NZ_ML660096.1"/>
</dbReference>
<dbReference type="GO" id="GO:0016747">
    <property type="term" value="F:acyltransferase activity, transferring groups other than amino-acyl groups"/>
    <property type="evidence" value="ECO:0007669"/>
    <property type="project" value="InterPro"/>
</dbReference>
<dbReference type="Proteomes" id="UP000319732">
    <property type="component" value="Unassembled WGS sequence"/>
</dbReference>
<accession>A0A545TAL6</accession>
<protein>
    <submittedName>
        <fullName evidence="2">GNAT family N-acetyltransferase</fullName>
    </submittedName>
</protein>
<dbReference type="EMBL" id="VHSG01000017">
    <property type="protein sequence ID" value="TQV74255.1"/>
    <property type="molecule type" value="Genomic_DNA"/>
</dbReference>
<comment type="caution">
    <text evidence="2">The sequence shown here is derived from an EMBL/GenBank/DDBJ whole genome shotgun (WGS) entry which is preliminary data.</text>
</comment>
<dbReference type="AlphaFoldDB" id="A0A545TAL6"/>
<dbReference type="PROSITE" id="PS51186">
    <property type="entry name" value="GNAT"/>
    <property type="match status" value="1"/>
</dbReference>
<dbReference type="InterPro" id="IPR000182">
    <property type="entry name" value="GNAT_dom"/>
</dbReference>
<name>A0A545TAL6_9GAMM</name>
<dbReference type="OrthoDB" id="2380306at2"/>
<reference evidence="2 3" key="1">
    <citation type="submission" date="2019-06" db="EMBL/GenBank/DDBJ databases">
        <title>Whole genome sequence for Cellvibrionaceae sp. R142.</title>
        <authorList>
            <person name="Wang G."/>
        </authorList>
    </citation>
    <scope>NUCLEOTIDE SEQUENCE [LARGE SCALE GENOMIC DNA]</scope>
    <source>
        <strain evidence="2 3">R142</strain>
    </source>
</reference>
<gene>
    <name evidence="2" type="ORF">FKG94_16770</name>
</gene>